<evidence type="ECO:0000256" key="1">
    <source>
        <dbReference type="SAM" id="Phobius"/>
    </source>
</evidence>
<dbReference type="PANTHER" id="PTHR23028:SF53">
    <property type="entry name" value="ACYL_TRANSF_3 DOMAIN-CONTAINING PROTEIN"/>
    <property type="match status" value="1"/>
</dbReference>
<keyword evidence="4" id="KW-1185">Reference proteome</keyword>
<feature type="transmembrane region" description="Helical" evidence="1">
    <location>
        <begin position="222"/>
        <end position="241"/>
    </location>
</feature>
<feature type="transmembrane region" description="Helical" evidence="1">
    <location>
        <begin position="137"/>
        <end position="157"/>
    </location>
</feature>
<name>A0A852VXV9_9MICO</name>
<dbReference type="GO" id="GO:0009103">
    <property type="term" value="P:lipopolysaccharide biosynthetic process"/>
    <property type="evidence" value="ECO:0007669"/>
    <property type="project" value="TreeGrafter"/>
</dbReference>
<evidence type="ECO:0000313" key="4">
    <source>
        <dbReference type="Proteomes" id="UP000554054"/>
    </source>
</evidence>
<accession>A0A852VXV9</accession>
<gene>
    <name evidence="3" type="ORF">BJY20_002446</name>
</gene>
<feature type="transmembrane region" description="Helical" evidence="1">
    <location>
        <begin position="164"/>
        <end position="189"/>
    </location>
</feature>
<proteinExistence type="predicted"/>
<feature type="domain" description="Acyltransferase 3" evidence="2">
    <location>
        <begin position="6"/>
        <end position="325"/>
    </location>
</feature>
<comment type="caution">
    <text evidence="3">The sequence shown here is derived from an EMBL/GenBank/DDBJ whole genome shotgun (WGS) entry which is preliminary data.</text>
</comment>
<dbReference type="Proteomes" id="UP000554054">
    <property type="component" value="Unassembled WGS sequence"/>
</dbReference>
<keyword evidence="1" id="KW-0812">Transmembrane</keyword>
<feature type="transmembrane region" description="Helical" evidence="1">
    <location>
        <begin position="247"/>
        <end position="265"/>
    </location>
</feature>
<feature type="transmembrane region" description="Helical" evidence="1">
    <location>
        <begin position="49"/>
        <end position="66"/>
    </location>
</feature>
<feature type="transmembrane region" description="Helical" evidence="1">
    <location>
        <begin position="195"/>
        <end position="215"/>
    </location>
</feature>
<evidence type="ECO:0000259" key="2">
    <source>
        <dbReference type="Pfam" id="PF01757"/>
    </source>
</evidence>
<organism evidence="3 4">
    <name type="scientific">Janibacter cremeus</name>
    <dbReference type="NCBI Taxonomy" id="1285192"/>
    <lineage>
        <taxon>Bacteria</taxon>
        <taxon>Bacillati</taxon>
        <taxon>Actinomycetota</taxon>
        <taxon>Actinomycetes</taxon>
        <taxon>Micrococcales</taxon>
        <taxon>Intrasporangiaceae</taxon>
        <taxon>Janibacter</taxon>
    </lineage>
</organism>
<dbReference type="PANTHER" id="PTHR23028">
    <property type="entry name" value="ACETYLTRANSFERASE"/>
    <property type="match status" value="1"/>
</dbReference>
<dbReference type="GO" id="GO:0016747">
    <property type="term" value="F:acyltransferase activity, transferring groups other than amino-acyl groups"/>
    <property type="evidence" value="ECO:0007669"/>
    <property type="project" value="InterPro"/>
</dbReference>
<keyword evidence="1" id="KW-1133">Transmembrane helix</keyword>
<dbReference type="InterPro" id="IPR050879">
    <property type="entry name" value="Acyltransferase_3"/>
</dbReference>
<dbReference type="AlphaFoldDB" id="A0A852VXV9"/>
<feature type="transmembrane region" description="Helical" evidence="1">
    <location>
        <begin position="86"/>
        <end position="107"/>
    </location>
</feature>
<feature type="transmembrane region" description="Helical" evidence="1">
    <location>
        <begin position="277"/>
        <end position="296"/>
    </location>
</feature>
<dbReference type="GO" id="GO:0016020">
    <property type="term" value="C:membrane"/>
    <property type="evidence" value="ECO:0007669"/>
    <property type="project" value="TreeGrafter"/>
</dbReference>
<feature type="transmembrane region" description="Helical" evidence="1">
    <location>
        <begin position="12"/>
        <end position="29"/>
    </location>
</feature>
<keyword evidence="1" id="KW-0472">Membrane</keyword>
<dbReference type="InterPro" id="IPR002656">
    <property type="entry name" value="Acyl_transf_3_dom"/>
</dbReference>
<protein>
    <submittedName>
        <fullName evidence="3">Peptidoglycan/LPS O-acetylase OafA/YrhL</fullName>
    </submittedName>
</protein>
<reference evidence="3 4" key="1">
    <citation type="submission" date="2020-07" db="EMBL/GenBank/DDBJ databases">
        <title>Sequencing the genomes of 1000 actinobacteria strains.</title>
        <authorList>
            <person name="Klenk H.-P."/>
        </authorList>
    </citation>
    <scope>NUCLEOTIDE SEQUENCE [LARGE SCALE GENOMIC DNA]</scope>
    <source>
        <strain evidence="3 4">DSM 26154</strain>
    </source>
</reference>
<evidence type="ECO:0000313" key="3">
    <source>
        <dbReference type="EMBL" id="NYF99054.1"/>
    </source>
</evidence>
<dbReference type="RefSeq" id="WP_185991805.1">
    <property type="nucleotide sequence ID" value="NZ_JACCAE010000001.1"/>
</dbReference>
<dbReference type="EMBL" id="JACCAE010000001">
    <property type="protein sequence ID" value="NYF99054.1"/>
    <property type="molecule type" value="Genomic_DNA"/>
</dbReference>
<dbReference type="Pfam" id="PF01757">
    <property type="entry name" value="Acyl_transf_3"/>
    <property type="match status" value="1"/>
</dbReference>
<feature type="transmembrane region" description="Helical" evidence="1">
    <location>
        <begin position="308"/>
        <end position="332"/>
    </location>
</feature>
<sequence>MNHVGGLDALRILAALAVFICHLVAYWGLTGLPFKLPELLSSGAHGVDVFIVMSGFVLSLPVFATGRGLDTANFLRRRATRILPPYYVALAFATVIAFSPIATWIVAEQASFEDLAWHMVLLQTWSPQHLATINGSLWSVALEVQLYAVFPVLVLVAKRWGVTPIVAVTALMSVALSAVELPGAIGAALTDEHNLPVRLIQFVTGMACARVVTLGRVPRRRVLWTMVVATAIVAIGANTIGVRVGQVALWALASGFLVLLTVDQLGAVFERTPLERWGLGAYSFYLLHQPITLMLGKVVRPHVSDDRLAFVVGIAICLPVVSLAAWAMYLVVERPVHTFGRARYPVLRNVADPTPAA</sequence>